<dbReference type="GO" id="GO:0043709">
    <property type="term" value="P:cell adhesion involved in single-species biofilm formation"/>
    <property type="evidence" value="ECO:0007669"/>
    <property type="project" value="TreeGrafter"/>
</dbReference>
<dbReference type="InterPro" id="IPR050263">
    <property type="entry name" value="Bact_Fimbrial_Adh_Pro"/>
</dbReference>
<sequence>MKARRLPRYLGYITLFFMLMMWEMREGAAGCRSFLTHAPILVFPKPVSVDKSAPIGSLLARGQTHIAARIMDNSYAGSAGDFVITINPLTQFTGLKYRGISVFKTNLDGVGVAYTVTPTNGSAEKRQITHNSKSLRGDAISSNLDYYLVKYGPISGGKLSRYKIFNVGYSCFASGGNGLYDWNGLMYGASVQVRACSVQKAKLNIPLEQVKESAFSGLNSTANEVAFSIPLNCAATDKIKIAIDGAGIEGSPDLLAVDSGNGTAQGIGIQLLYGGQPITLGYLFSGISFSETGCAQILLSARYYQKDEFIKAGRARSTANITLNYR</sequence>
<comment type="similarity">
    <text evidence="2">Belongs to the fimbrial protein family.</text>
</comment>
<organism evidence="5 6">
    <name type="scientific">Yersinia nurmii</name>
    <dbReference type="NCBI Taxonomy" id="685706"/>
    <lineage>
        <taxon>Bacteria</taxon>
        <taxon>Pseudomonadati</taxon>
        <taxon>Pseudomonadota</taxon>
        <taxon>Gammaproteobacteria</taxon>
        <taxon>Enterobacterales</taxon>
        <taxon>Yersiniaceae</taxon>
        <taxon>Yersinia</taxon>
    </lineage>
</organism>
<dbReference type="GO" id="GO:0009289">
    <property type="term" value="C:pilus"/>
    <property type="evidence" value="ECO:0007669"/>
    <property type="project" value="UniProtKB-SubCell"/>
</dbReference>
<name>A0AAW7K426_9GAMM</name>
<dbReference type="SUPFAM" id="SSF49401">
    <property type="entry name" value="Bacterial adhesins"/>
    <property type="match status" value="1"/>
</dbReference>
<dbReference type="EMBL" id="JAUEHU010000005">
    <property type="protein sequence ID" value="MDN0087044.1"/>
    <property type="molecule type" value="Genomic_DNA"/>
</dbReference>
<dbReference type="InterPro" id="IPR000259">
    <property type="entry name" value="Adhesion_dom_fimbrial"/>
</dbReference>
<dbReference type="InterPro" id="IPR008966">
    <property type="entry name" value="Adhesion_dom_sf"/>
</dbReference>
<evidence type="ECO:0000259" key="4">
    <source>
        <dbReference type="Pfam" id="PF00419"/>
    </source>
</evidence>
<comment type="caution">
    <text evidence="5">The sequence shown here is derived from an EMBL/GenBank/DDBJ whole genome shotgun (WGS) entry which is preliminary data.</text>
</comment>
<evidence type="ECO:0000256" key="2">
    <source>
        <dbReference type="ARBA" id="ARBA00006671"/>
    </source>
</evidence>
<evidence type="ECO:0000256" key="3">
    <source>
        <dbReference type="ARBA" id="ARBA00023263"/>
    </source>
</evidence>
<dbReference type="PANTHER" id="PTHR33420">
    <property type="entry name" value="FIMBRIAL SUBUNIT ELFA-RELATED"/>
    <property type="match status" value="1"/>
</dbReference>
<feature type="domain" description="Fimbrial-type adhesion" evidence="4">
    <location>
        <begin position="194"/>
        <end position="325"/>
    </location>
</feature>
<comment type="subcellular location">
    <subcellularLocation>
        <location evidence="1">Fimbrium</location>
    </subcellularLocation>
</comment>
<dbReference type="RefSeq" id="WP_289817765.1">
    <property type="nucleotide sequence ID" value="NZ_JAUEHU010000005.1"/>
</dbReference>
<evidence type="ECO:0000256" key="1">
    <source>
        <dbReference type="ARBA" id="ARBA00004561"/>
    </source>
</evidence>
<proteinExistence type="inferred from homology"/>
<dbReference type="PANTHER" id="PTHR33420:SF14">
    <property type="entry name" value="TYPE 1 FIMBRIN D-MANNOSE SPECIFIC ADHESIN"/>
    <property type="match status" value="1"/>
</dbReference>
<accession>A0AAW7K426</accession>
<dbReference type="InterPro" id="IPR036937">
    <property type="entry name" value="Adhesion_dom_fimbrial_sf"/>
</dbReference>
<dbReference type="Pfam" id="PF00419">
    <property type="entry name" value="Fimbrial"/>
    <property type="match status" value="1"/>
</dbReference>
<protein>
    <submittedName>
        <fullName evidence="5">Fimbrial protein</fullName>
    </submittedName>
</protein>
<reference evidence="5" key="1">
    <citation type="submission" date="2023-06" db="EMBL/GenBank/DDBJ databases">
        <authorList>
            <person name="Polev D.E."/>
            <person name="Saitova A.T."/>
            <person name="Bogumilchik E.A."/>
            <person name="Kokorina G.I."/>
            <person name="Voskresenskaia E.A."/>
        </authorList>
    </citation>
    <scope>NUCLEOTIDE SEQUENCE</scope>
    <source>
        <strain evidence="5">2145 StPb PI</strain>
    </source>
</reference>
<evidence type="ECO:0000313" key="6">
    <source>
        <dbReference type="Proteomes" id="UP001167864"/>
    </source>
</evidence>
<gene>
    <name evidence="5" type="ORF">QVN42_06480</name>
</gene>
<dbReference type="Gene3D" id="2.60.40.3310">
    <property type="match status" value="1"/>
</dbReference>
<dbReference type="Gene3D" id="2.60.40.1090">
    <property type="entry name" value="Fimbrial-type adhesion domain"/>
    <property type="match status" value="1"/>
</dbReference>
<dbReference type="Proteomes" id="UP001167864">
    <property type="component" value="Unassembled WGS sequence"/>
</dbReference>
<dbReference type="AlphaFoldDB" id="A0AAW7K426"/>
<keyword evidence="3" id="KW-0281">Fimbrium</keyword>
<evidence type="ECO:0000313" key="5">
    <source>
        <dbReference type="EMBL" id="MDN0087044.1"/>
    </source>
</evidence>